<dbReference type="InterPro" id="IPR017871">
    <property type="entry name" value="ABC_transporter-like_CS"/>
</dbReference>
<gene>
    <name evidence="7" type="ORF">B0A89_01050</name>
</gene>
<dbReference type="FunFam" id="3.40.50.300:FF:000016">
    <property type="entry name" value="Oligopeptide ABC transporter ATP-binding component"/>
    <property type="match status" value="1"/>
</dbReference>
<name>A0A1W6CUB0_9RHOB</name>
<dbReference type="InterPro" id="IPR013563">
    <property type="entry name" value="Oligopep_ABC_C"/>
</dbReference>
<dbReference type="InterPro" id="IPR050319">
    <property type="entry name" value="ABC_transp_ATP-bind"/>
</dbReference>
<dbReference type="Pfam" id="PF00005">
    <property type="entry name" value="ABC_tran"/>
    <property type="match status" value="1"/>
</dbReference>
<dbReference type="KEGG" id="pcon:B0A89_01050"/>
<comment type="subcellular location">
    <subcellularLocation>
        <location evidence="1">Cell inner membrane</location>
        <topology evidence="1">Peripheral membrane protein</topology>
    </subcellularLocation>
</comment>
<evidence type="ECO:0000313" key="8">
    <source>
        <dbReference type="Proteomes" id="UP000193017"/>
    </source>
</evidence>
<evidence type="ECO:0000256" key="3">
    <source>
        <dbReference type="ARBA" id="ARBA00022448"/>
    </source>
</evidence>
<evidence type="ECO:0000256" key="5">
    <source>
        <dbReference type="ARBA" id="ARBA00022840"/>
    </source>
</evidence>
<dbReference type="GO" id="GO:0055085">
    <property type="term" value="P:transmembrane transport"/>
    <property type="evidence" value="ECO:0007669"/>
    <property type="project" value="UniProtKB-ARBA"/>
</dbReference>
<dbReference type="SMART" id="SM00382">
    <property type="entry name" value="AAA"/>
    <property type="match status" value="1"/>
</dbReference>
<dbReference type="InterPro" id="IPR003439">
    <property type="entry name" value="ABC_transporter-like_ATP-bd"/>
</dbReference>
<reference evidence="7 8" key="1">
    <citation type="submission" date="2017-03" db="EMBL/GenBank/DDBJ databases">
        <title>Genome sequence of Paracoccus contaminans isolated from a water microcosm.</title>
        <authorList>
            <person name="Aurass P."/>
            <person name="Karste S."/>
            <person name="Trost E."/>
            <person name="Glaeser S.P."/>
            <person name="Kaempfer P."/>
            <person name="Flieger A."/>
        </authorList>
    </citation>
    <scope>NUCLEOTIDE SEQUENCE [LARGE SCALE GENOMIC DNA]</scope>
    <source>
        <strain evidence="8">RKI 16-01929T\LMG 29738T\CCM 8701T\CIP 111112T</strain>
    </source>
</reference>
<dbReference type="InterPro" id="IPR027417">
    <property type="entry name" value="P-loop_NTPase"/>
</dbReference>
<dbReference type="PANTHER" id="PTHR43776:SF7">
    <property type="entry name" value="D,D-DIPEPTIDE TRANSPORT ATP-BINDING PROTEIN DDPF-RELATED"/>
    <property type="match status" value="1"/>
</dbReference>
<dbReference type="GO" id="GO:0005886">
    <property type="term" value="C:plasma membrane"/>
    <property type="evidence" value="ECO:0007669"/>
    <property type="project" value="UniProtKB-SubCell"/>
</dbReference>
<dbReference type="PROSITE" id="PS50893">
    <property type="entry name" value="ABC_TRANSPORTER_2"/>
    <property type="match status" value="1"/>
</dbReference>
<dbReference type="Pfam" id="PF08352">
    <property type="entry name" value="oligo_HPY"/>
    <property type="match status" value="1"/>
</dbReference>
<evidence type="ECO:0000259" key="6">
    <source>
        <dbReference type="PROSITE" id="PS50893"/>
    </source>
</evidence>
<dbReference type="SUPFAM" id="SSF52540">
    <property type="entry name" value="P-loop containing nucleoside triphosphate hydrolases"/>
    <property type="match status" value="1"/>
</dbReference>
<dbReference type="RefSeq" id="WP_085376553.1">
    <property type="nucleotide sequence ID" value="NZ_CP020612.1"/>
</dbReference>
<dbReference type="GO" id="GO:0015833">
    <property type="term" value="P:peptide transport"/>
    <property type="evidence" value="ECO:0007669"/>
    <property type="project" value="InterPro"/>
</dbReference>
<dbReference type="NCBIfam" id="TIGR01727">
    <property type="entry name" value="oligo_HPY"/>
    <property type="match status" value="1"/>
</dbReference>
<keyword evidence="4" id="KW-0547">Nucleotide-binding</keyword>
<evidence type="ECO:0000256" key="2">
    <source>
        <dbReference type="ARBA" id="ARBA00005417"/>
    </source>
</evidence>
<dbReference type="PANTHER" id="PTHR43776">
    <property type="entry name" value="TRANSPORT ATP-BINDING PROTEIN"/>
    <property type="match status" value="1"/>
</dbReference>
<dbReference type="Proteomes" id="UP000193017">
    <property type="component" value="Chromosome"/>
</dbReference>
<dbReference type="PROSITE" id="PS00211">
    <property type="entry name" value="ABC_TRANSPORTER_1"/>
    <property type="match status" value="1"/>
</dbReference>
<organism evidence="7 8">
    <name type="scientific">Paracoccus contaminans</name>
    <dbReference type="NCBI Taxonomy" id="1945662"/>
    <lineage>
        <taxon>Bacteria</taxon>
        <taxon>Pseudomonadati</taxon>
        <taxon>Pseudomonadota</taxon>
        <taxon>Alphaproteobacteria</taxon>
        <taxon>Rhodobacterales</taxon>
        <taxon>Paracoccaceae</taxon>
        <taxon>Paracoccus</taxon>
    </lineage>
</organism>
<sequence>MTPLLTLEDIHRVYASRGGMWRRPDMVRAVAGVSLSLAPGETLGIVGESGSGKSTLGRVALGFEPPDRGRVQFAGAPMPAPRTPAWRALRRRAQMIYQDPLGALDRRLPVLDQVAEPLVIHGPAAEAAERARAMLAQVGLSPEQALRYPHELSGGQRQRVVIARALMTKPDLLVCDEPVSALDVSIQAQVVNLLADLQAARNLAMVFISHDLRVVRQVSQRVAIMYLGQIVEDGPAAELMADPQHPYARALVSAAPVPGAGATRRAQRIVLKGEPPNPAARPSGCAFHPRCPLVMERCRSDAPVLAAITPGRRAACHLLGGGGAGRDMSHGAPAGRKAA</sequence>
<dbReference type="GO" id="GO:0005524">
    <property type="term" value="F:ATP binding"/>
    <property type="evidence" value="ECO:0007669"/>
    <property type="project" value="UniProtKB-KW"/>
</dbReference>
<keyword evidence="8" id="KW-1185">Reference proteome</keyword>
<dbReference type="AlphaFoldDB" id="A0A1W6CUB0"/>
<evidence type="ECO:0000256" key="4">
    <source>
        <dbReference type="ARBA" id="ARBA00022741"/>
    </source>
</evidence>
<dbReference type="InterPro" id="IPR003593">
    <property type="entry name" value="AAA+_ATPase"/>
</dbReference>
<comment type="similarity">
    <text evidence="2">Belongs to the ABC transporter superfamily.</text>
</comment>
<protein>
    <submittedName>
        <fullName evidence="7">Peptide ABC transporter ATP-binding protein</fullName>
    </submittedName>
</protein>
<keyword evidence="3" id="KW-0813">Transport</keyword>
<proteinExistence type="inferred from homology"/>
<evidence type="ECO:0000256" key="1">
    <source>
        <dbReference type="ARBA" id="ARBA00004417"/>
    </source>
</evidence>
<feature type="domain" description="ABC transporter" evidence="6">
    <location>
        <begin position="5"/>
        <end position="252"/>
    </location>
</feature>
<accession>A0A1W6CUB0</accession>
<evidence type="ECO:0000313" key="7">
    <source>
        <dbReference type="EMBL" id="ARJ68444.1"/>
    </source>
</evidence>
<dbReference type="CDD" id="cd03257">
    <property type="entry name" value="ABC_NikE_OppD_transporters"/>
    <property type="match status" value="1"/>
</dbReference>
<dbReference type="EMBL" id="CP020612">
    <property type="protein sequence ID" value="ARJ68444.1"/>
    <property type="molecule type" value="Genomic_DNA"/>
</dbReference>
<dbReference type="GO" id="GO:0016887">
    <property type="term" value="F:ATP hydrolysis activity"/>
    <property type="evidence" value="ECO:0007669"/>
    <property type="project" value="InterPro"/>
</dbReference>
<keyword evidence="5 7" id="KW-0067">ATP-binding</keyword>
<dbReference type="Gene3D" id="3.40.50.300">
    <property type="entry name" value="P-loop containing nucleotide triphosphate hydrolases"/>
    <property type="match status" value="1"/>
</dbReference>
<dbReference type="OrthoDB" id="9802264at2"/>
<dbReference type="STRING" id="1945662.B0A89_01050"/>